<name>A0AAW1JF34_POPJA</name>
<evidence type="ECO:0000313" key="2">
    <source>
        <dbReference type="Proteomes" id="UP001458880"/>
    </source>
</evidence>
<keyword evidence="2" id="KW-1185">Reference proteome</keyword>
<organism evidence="1 2">
    <name type="scientific">Popillia japonica</name>
    <name type="common">Japanese beetle</name>
    <dbReference type="NCBI Taxonomy" id="7064"/>
    <lineage>
        <taxon>Eukaryota</taxon>
        <taxon>Metazoa</taxon>
        <taxon>Ecdysozoa</taxon>
        <taxon>Arthropoda</taxon>
        <taxon>Hexapoda</taxon>
        <taxon>Insecta</taxon>
        <taxon>Pterygota</taxon>
        <taxon>Neoptera</taxon>
        <taxon>Endopterygota</taxon>
        <taxon>Coleoptera</taxon>
        <taxon>Polyphaga</taxon>
        <taxon>Scarabaeiformia</taxon>
        <taxon>Scarabaeidae</taxon>
        <taxon>Rutelinae</taxon>
        <taxon>Popillia</taxon>
    </lineage>
</organism>
<accession>A0AAW1JF34</accession>
<protein>
    <submittedName>
        <fullName evidence="1">Uncharacterized protein</fullName>
    </submittedName>
</protein>
<dbReference type="AlphaFoldDB" id="A0AAW1JF34"/>
<comment type="caution">
    <text evidence="1">The sequence shown here is derived from an EMBL/GenBank/DDBJ whole genome shotgun (WGS) entry which is preliminary data.</text>
</comment>
<dbReference type="EMBL" id="JASPKY010000408">
    <property type="protein sequence ID" value="KAK9701764.1"/>
    <property type="molecule type" value="Genomic_DNA"/>
</dbReference>
<reference evidence="1 2" key="1">
    <citation type="journal article" date="2024" name="BMC Genomics">
        <title>De novo assembly and annotation of Popillia japonica's genome with initial clues to its potential as an invasive pest.</title>
        <authorList>
            <person name="Cucini C."/>
            <person name="Boschi S."/>
            <person name="Funari R."/>
            <person name="Cardaioli E."/>
            <person name="Iannotti N."/>
            <person name="Marturano G."/>
            <person name="Paoli F."/>
            <person name="Bruttini M."/>
            <person name="Carapelli A."/>
            <person name="Frati F."/>
            <person name="Nardi F."/>
        </authorList>
    </citation>
    <scope>NUCLEOTIDE SEQUENCE [LARGE SCALE GENOMIC DNA]</scope>
    <source>
        <strain evidence="1">DMR45628</strain>
    </source>
</reference>
<proteinExistence type="predicted"/>
<dbReference type="Proteomes" id="UP001458880">
    <property type="component" value="Unassembled WGS sequence"/>
</dbReference>
<sequence length="143" mass="16261">MKFLETWLQSPGDAGQAAHMQIVHPCLIYSATVKKALIRKPTHKTTKIHADSPSMFNLLRYGEKQAESVRDENDASVLRDWNPGDHIIVLYDGNHSPGQITGVHNGRVSVNAMVESTERKWTWPKLKYFKRAYTTVGSPLMQW</sequence>
<gene>
    <name evidence="1" type="ORF">QE152_g30399</name>
</gene>
<evidence type="ECO:0000313" key="1">
    <source>
        <dbReference type="EMBL" id="KAK9701764.1"/>
    </source>
</evidence>